<comment type="catalytic activity">
    <reaction evidence="5">
        <text>Endonucleolytic cleavage of DNA to give specific double-stranded fragments with terminal 5'-phosphates.</text>
        <dbReference type="EC" id="3.1.21.4"/>
    </reaction>
</comment>
<dbReference type="InterPro" id="IPR019045">
    <property type="entry name" value="Restrct_endonuc_II_HinfI"/>
</dbReference>
<evidence type="ECO:0000256" key="2">
    <source>
        <dbReference type="ARBA" id="ARBA00022747"/>
    </source>
</evidence>
<dbReference type="Pfam" id="PF09520">
    <property type="entry name" value="RE_TdeIII"/>
    <property type="match status" value="1"/>
</dbReference>
<evidence type="ECO:0000256" key="5">
    <source>
        <dbReference type="ARBA" id="ARBA00093760"/>
    </source>
</evidence>
<evidence type="ECO:0000256" key="1">
    <source>
        <dbReference type="ARBA" id="ARBA00022722"/>
    </source>
</evidence>
<comment type="caution">
    <text evidence="7">The sequence shown here is derived from an EMBL/GenBank/DDBJ whole genome shotgun (WGS) entry which is preliminary data.</text>
</comment>
<keyword evidence="3" id="KW-0255">Endonuclease</keyword>
<dbReference type="RefSeq" id="WP_071312681.1">
    <property type="nucleotide sequence ID" value="NZ_MLQQ01000009.1"/>
</dbReference>
<keyword evidence="8" id="KW-1185">Reference proteome</keyword>
<keyword evidence="4" id="KW-0378">Hydrolase</keyword>
<accession>A0A1S2LP04</accession>
<evidence type="ECO:0000256" key="6">
    <source>
        <dbReference type="ARBA" id="ARBA00093790"/>
    </source>
</evidence>
<dbReference type="EC" id="3.1.21.4" evidence="6"/>
<organism evidence="7 8">
    <name type="scientific">Anaerobacillus arseniciselenatis</name>
    <dbReference type="NCBI Taxonomy" id="85682"/>
    <lineage>
        <taxon>Bacteria</taxon>
        <taxon>Bacillati</taxon>
        <taxon>Bacillota</taxon>
        <taxon>Bacilli</taxon>
        <taxon>Bacillales</taxon>
        <taxon>Bacillaceae</taxon>
        <taxon>Anaerobacillus</taxon>
    </lineage>
</organism>
<keyword evidence="1" id="KW-0540">Nuclease</keyword>
<protein>
    <recommendedName>
        <fullName evidence="6">type II site-specific deoxyribonuclease</fullName>
        <ecNumber evidence="6">3.1.21.4</ecNumber>
    </recommendedName>
</protein>
<dbReference type="EMBL" id="MLQQ01000009">
    <property type="protein sequence ID" value="OIJ14259.1"/>
    <property type="molecule type" value="Genomic_DNA"/>
</dbReference>
<name>A0A1S2LP04_9BACI</name>
<gene>
    <name evidence="7" type="ORF">BKP35_07090</name>
</gene>
<sequence>MTVIHLSKSDMKKQIKRAIYEPFFQVTKNVRANFAKNQKGRENNFFIHSIPGFETIAPVMTITRSLESSTGNAIQKCARNISILTYGRCNVPTIINPNNLEFDLDDAQIQEKLKHALGQKQSKKDIADILHTTDRQVIVSNISDANPTVEQFMSRNNATHENIKSLLTEKISYPNIHFVPIDLGYFVPTTNEHEQPLLHIHEIKAGGNLDSKNAHANARKLFTHYCHANYPNAKVYFSTAYNNKGEGEKFHGSIVNHLSDEMILSGSSFWETILPEEITFATFKRLYQEVMEEMQFSKLIYTIFQPENE</sequence>
<evidence type="ECO:0000313" key="7">
    <source>
        <dbReference type="EMBL" id="OIJ14259.1"/>
    </source>
</evidence>
<evidence type="ECO:0000256" key="4">
    <source>
        <dbReference type="ARBA" id="ARBA00022801"/>
    </source>
</evidence>
<dbReference type="OrthoDB" id="1066286at2"/>
<dbReference type="Proteomes" id="UP000180098">
    <property type="component" value="Unassembled WGS sequence"/>
</dbReference>
<evidence type="ECO:0000313" key="8">
    <source>
        <dbReference type="Proteomes" id="UP000180098"/>
    </source>
</evidence>
<keyword evidence="2" id="KW-0680">Restriction system</keyword>
<dbReference type="AlphaFoldDB" id="A0A1S2LP04"/>
<reference evidence="7 8" key="1">
    <citation type="submission" date="2016-10" db="EMBL/GenBank/DDBJ databases">
        <title>Draft genome sequences of four alkaliphilic bacteria belonging to the Anaerobacillus genus.</title>
        <authorList>
            <person name="Bassil N.M."/>
            <person name="Lloyd J.R."/>
        </authorList>
    </citation>
    <scope>NUCLEOTIDE SEQUENCE [LARGE SCALE GENOMIC DNA]</scope>
    <source>
        <strain evidence="7 8">DSM 15340</strain>
    </source>
</reference>
<evidence type="ECO:0000256" key="3">
    <source>
        <dbReference type="ARBA" id="ARBA00022759"/>
    </source>
</evidence>
<proteinExistence type="predicted"/>